<keyword evidence="4" id="KW-0575">Peroxidase</keyword>
<keyword evidence="8" id="KW-0676">Redox-active center</keyword>
<gene>
    <name evidence="14" type="ORF">HGMM_OP4C359</name>
</gene>
<dbReference type="InterPro" id="IPR000866">
    <property type="entry name" value="AhpC/TSA"/>
</dbReference>
<evidence type="ECO:0000256" key="8">
    <source>
        <dbReference type="ARBA" id="ARBA00023284"/>
    </source>
</evidence>
<dbReference type="Gene3D" id="3.40.30.10">
    <property type="entry name" value="Glutaredoxin"/>
    <property type="match status" value="1"/>
</dbReference>
<evidence type="ECO:0000313" key="14">
    <source>
        <dbReference type="EMBL" id="BAL59723.1"/>
    </source>
</evidence>
<evidence type="ECO:0000256" key="12">
    <source>
        <dbReference type="PIRSR" id="PIRSR000239-1"/>
    </source>
</evidence>
<evidence type="ECO:0000256" key="3">
    <source>
        <dbReference type="ARBA" id="ARBA00013017"/>
    </source>
</evidence>
<sequence>MALPEGTLAPQIETVDQDGKRVQLDFQGVTVLYFYPKDDTPGCTVEACSFRDDLSEFARRGVNVYGVSTDDSASHKKFAQKYGLNFALLADPEKKIAQAYGVLSEQGFAQRVTFIMKDGVIVKVFPKVSPNGHSREVLQALDEL</sequence>
<keyword evidence="7" id="KW-1015">Disulfide bond</keyword>
<dbReference type="PROSITE" id="PS51352">
    <property type="entry name" value="THIOREDOXIN_2"/>
    <property type="match status" value="1"/>
</dbReference>
<evidence type="ECO:0000256" key="11">
    <source>
        <dbReference type="ARBA" id="ARBA00049091"/>
    </source>
</evidence>
<reference evidence="14" key="1">
    <citation type="journal article" date="2005" name="Environ. Microbiol.">
        <title>Genetic and functional properties of uncultivated thermophilic crenarchaeotes from a subsurface gold mine as revealed by analysis of genome fragments.</title>
        <authorList>
            <person name="Nunoura T."/>
            <person name="Hirayama H."/>
            <person name="Takami H."/>
            <person name="Oida H."/>
            <person name="Nishi S."/>
            <person name="Shimamura S."/>
            <person name="Suzuki Y."/>
            <person name="Inagaki F."/>
            <person name="Takai K."/>
            <person name="Nealson K.H."/>
            <person name="Horikoshi K."/>
        </authorList>
    </citation>
    <scope>NUCLEOTIDE SEQUENCE</scope>
</reference>
<dbReference type="GO" id="GO:0045454">
    <property type="term" value="P:cell redox homeostasis"/>
    <property type="evidence" value="ECO:0007669"/>
    <property type="project" value="TreeGrafter"/>
</dbReference>
<comment type="catalytic activity">
    <reaction evidence="11">
        <text>a hydroperoxide + [thioredoxin]-dithiol = an alcohol + [thioredoxin]-disulfide + H2O</text>
        <dbReference type="Rhea" id="RHEA:62620"/>
        <dbReference type="Rhea" id="RHEA-COMP:10698"/>
        <dbReference type="Rhea" id="RHEA-COMP:10700"/>
        <dbReference type="ChEBI" id="CHEBI:15377"/>
        <dbReference type="ChEBI" id="CHEBI:29950"/>
        <dbReference type="ChEBI" id="CHEBI:30879"/>
        <dbReference type="ChEBI" id="CHEBI:35924"/>
        <dbReference type="ChEBI" id="CHEBI:50058"/>
        <dbReference type="EC" id="1.11.1.24"/>
    </reaction>
</comment>
<dbReference type="AlphaFoldDB" id="H5SVU0"/>
<dbReference type="InterPro" id="IPR036249">
    <property type="entry name" value="Thioredoxin-like_sf"/>
</dbReference>
<name>H5SVU0_ACEAU</name>
<dbReference type="InterPro" id="IPR050924">
    <property type="entry name" value="Peroxiredoxin_BCP/PrxQ"/>
</dbReference>
<dbReference type="EMBL" id="AP011803">
    <property type="protein sequence ID" value="BAL59723.1"/>
    <property type="molecule type" value="Genomic_DNA"/>
</dbReference>
<dbReference type="EC" id="1.11.1.24" evidence="3"/>
<keyword evidence="5" id="KW-0049">Antioxidant</keyword>
<comment type="subunit">
    <text evidence="2">Monomer.</text>
</comment>
<dbReference type="InterPro" id="IPR024706">
    <property type="entry name" value="Peroxiredoxin_AhpC-typ"/>
</dbReference>
<evidence type="ECO:0000256" key="7">
    <source>
        <dbReference type="ARBA" id="ARBA00023157"/>
    </source>
</evidence>
<feature type="domain" description="Thioredoxin" evidence="13">
    <location>
        <begin position="3"/>
        <end position="144"/>
    </location>
</feature>
<dbReference type="CDD" id="cd03017">
    <property type="entry name" value="PRX_BCP"/>
    <property type="match status" value="1"/>
</dbReference>
<dbReference type="PANTHER" id="PTHR42801">
    <property type="entry name" value="THIOREDOXIN-DEPENDENT PEROXIDE REDUCTASE"/>
    <property type="match status" value="1"/>
</dbReference>
<proteinExistence type="inferred from homology"/>
<evidence type="ECO:0000259" key="13">
    <source>
        <dbReference type="PROSITE" id="PS51352"/>
    </source>
</evidence>
<organism evidence="14">
    <name type="scientific">Acetithermum autotrophicum</name>
    <dbReference type="NCBI Taxonomy" id="1446466"/>
    <lineage>
        <taxon>Bacteria</taxon>
        <taxon>Candidatus Bipolaricaulota</taxon>
        <taxon>Candidatus Acetithermum</taxon>
    </lineage>
</organism>
<evidence type="ECO:0000256" key="10">
    <source>
        <dbReference type="ARBA" id="ARBA00038489"/>
    </source>
</evidence>
<accession>H5SVU0</accession>
<dbReference type="InterPro" id="IPR013766">
    <property type="entry name" value="Thioredoxin_domain"/>
</dbReference>
<dbReference type="FunFam" id="3.40.30.10:FF:000007">
    <property type="entry name" value="Thioredoxin-dependent thiol peroxidase"/>
    <property type="match status" value="1"/>
</dbReference>
<keyword evidence="6" id="KW-0560">Oxidoreductase</keyword>
<dbReference type="GO" id="GO:0008379">
    <property type="term" value="F:thioredoxin peroxidase activity"/>
    <property type="evidence" value="ECO:0007669"/>
    <property type="project" value="TreeGrafter"/>
</dbReference>
<reference evidence="14" key="2">
    <citation type="journal article" date="2012" name="PLoS ONE">
        <title>A Deeply Branching Thermophilic Bacterium with an Ancient Acetyl-CoA Pathway Dominates a Subsurface Ecosystem.</title>
        <authorList>
            <person name="Takami H."/>
            <person name="Noguchi H."/>
            <person name="Takaki Y."/>
            <person name="Uchiyama I."/>
            <person name="Toyoda A."/>
            <person name="Nishi S."/>
            <person name="Chee G.-J."/>
            <person name="Arai W."/>
            <person name="Nunoura T."/>
            <person name="Itoh T."/>
            <person name="Hattori M."/>
            <person name="Takai K."/>
        </authorList>
    </citation>
    <scope>NUCLEOTIDE SEQUENCE</scope>
</reference>
<dbReference type="PANTHER" id="PTHR42801:SF4">
    <property type="entry name" value="AHPC_TSA FAMILY PROTEIN"/>
    <property type="match status" value="1"/>
</dbReference>
<evidence type="ECO:0000256" key="9">
    <source>
        <dbReference type="ARBA" id="ARBA00032824"/>
    </source>
</evidence>
<comment type="function">
    <text evidence="1">Thiol-specific peroxidase that catalyzes the reduction of hydrogen peroxide and organic hydroperoxides to water and alcohols, respectively. Plays a role in cell protection against oxidative stress by detoxifying peroxides and as sensor of hydrogen peroxide-mediated signaling events.</text>
</comment>
<comment type="similarity">
    <text evidence="10">Belongs to the peroxiredoxin family. BCP/PrxQ subfamily.</text>
</comment>
<protein>
    <recommendedName>
        <fullName evidence="3">thioredoxin-dependent peroxiredoxin</fullName>
        <ecNumber evidence="3">1.11.1.24</ecNumber>
    </recommendedName>
    <alternativeName>
        <fullName evidence="9">Thioredoxin peroxidase</fullName>
    </alternativeName>
</protein>
<dbReference type="GO" id="GO:0005737">
    <property type="term" value="C:cytoplasm"/>
    <property type="evidence" value="ECO:0007669"/>
    <property type="project" value="TreeGrafter"/>
</dbReference>
<evidence type="ECO:0000256" key="6">
    <source>
        <dbReference type="ARBA" id="ARBA00023002"/>
    </source>
</evidence>
<dbReference type="PIRSF" id="PIRSF000239">
    <property type="entry name" value="AHPC"/>
    <property type="match status" value="1"/>
</dbReference>
<evidence type="ECO:0000256" key="5">
    <source>
        <dbReference type="ARBA" id="ARBA00022862"/>
    </source>
</evidence>
<dbReference type="GO" id="GO:0034599">
    <property type="term" value="P:cellular response to oxidative stress"/>
    <property type="evidence" value="ECO:0007669"/>
    <property type="project" value="TreeGrafter"/>
</dbReference>
<dbReference type="Pfam" id="PF00578">
    <property type="entry name" value="AhpC-TSA"/>
    <property type="match status" value="1"/>
</dbReference>
<feature type="active site" description="Cysteine sulfenic acid (-SOH) intermediate; for peroxidase activity" evidence="12">
    <location>
        <position position="43"/>
    </location>
</feature>
<evidence type="ECO:0000256" key="2">
    <source>
        <dbReference type="ARBA" id="ARBA00011245"/>
    </source>
</evidence>
<dbReference type="SUPFAM" id="SSF52833">
    <property type="entry name" value="Thioredoxin-like"/>
    <property type="match status" value="1"/>
</dbReference>
<evidence type="ECO:0000256" key="1">
    <source>
        <dbReference type="ARBA" id="ARBA00003330"/>
    </source>
</evidence>
<evidence type="ECO:0000256" key="4">
    <source>
        <dbReference type="ARBA" id="ARBA00022559"/>
    </source>
</evidence>